<sequence length="132" mass="14244">MKKALPKANKNIQQTSLVIGVLLMLSGGIYLLINRAKKSPLQRKAPNSTNDNPTGYFRCTSNSYPLTFGTCHPDVKIIQRHLKSLGAVLGSFGSAIDGIDGRFGVLTLKAAQAKLGKASFDRTDVEALKQKV</sequence>
<dbReference type="EMBL" id="PDUD01000062">
    <property type="protein sequence ID" value="PHN01130.1"/>
    <property type="molecule type" value="Genomic_DNA"/>
</dbReference>
<dbReference type="AlphaFoldDB" id="A0A2D0MY71"/>
<keyword evidence="1" id="KW-0812">Transmembrane</keyword>
<evidence type="ECO:0000313" key="2">
    <source>
        <dbReference type="EMBL" id="PHN01130.1"/>
    </source>
</evidence>
<proteinExistence type="predicted"/>
<name>A0A2D0MY71_FLAN2</name>
<reference evidence="2 3" key="1">
    <citation type="submission" date="2017-10" db="EMBL/GenBank/DDBJ databases">
        <title>The draft genome sequence of Lewinella nigricans NBRC 102662.</title>
        <authorList>
            <person name="Wang K."/>
        </authorList>
    </citation>
    <scope>NUCLEOTIDE SEQUENCE [LARGE SCALE GENOMIC DNA]</scope>
    <source>
        <strain evidence="2 3">NBRC 102662</strain>
    </source>
</reference>
<keyword evidence="3" id="KW-1185">Reference proteome</keyword>
<organism evidence="2 3">
    <name type="scientific">Flavilitoribacter nigricans (strain ATCC 23147 / DSM 23189 / NBRC 102662 / NCIMB 1420 / SS-2)</name>
    <name type="common">Lewinella nigricans</name>
    <dbReference type="NCBI Taxonomy" id="1122177"/>
    <lineage>
        <taxon>Bacteria</taxon>
        <taxon>Pseudomonadati</taxon>
        <taxon>Bacteroidota</taxon>
        <taxon>Saprospiria</taxon>
        <taxon>Saprospirales</taxon>
        <taxon>Lewinellaceae</taxon>
        <taxon>Flavilitoribacter</taxon>
    </lineage>
</organism>
<keyword evidence="1" id="KW-0472">Membrane</keyword>
<accession>A0A2D0MY71</accession>
<protein>
    <submittedName>
        <fullName evidence="2">Uncharacterized protein</fullName>
    </submittedName>
</protein>
<dbReference type="OrthoDB" id="1164018at2"/>
<evidence type="ECO:0000313" key="3">
    <source>
        <dbReference type="Proteomes" id="UP000223913"/>
    </source>
</evidence>
<dbReference type="RefSeq" id="WP_099155461.1">
    <property type="nucleotide sequence ID" value="NZ_PDUD01000062.1"/>
</dbReference>
<keyword evidence="1" id="KW-1133">Transmembrane helix</keyword>
<feature type="transmembrane region" description="Helical" evidence="1">
    <location>
        <begin position="12"/>
        <end position="33"/>
    </location>
</feature>
<evidence type="ECO:0000256" key="1">
    <source>
        <dbReference type="SAM" id="Phobius"/>
    </source>
</evidence>
<dbReference type="Proteomes" id="UP000223913">
    <property type="component" value="Unassembled WGS sequence"/>
</dbReference>
<comment type="caution">
    <text evidence="2">The sequence shown here is derived from an EMBL/GenBank/DDBJ whole genome shotgun (WGS) entry which is preliminary data.</text>
</comment>
<gene>
    <name evidence="2" type="ORF">CRP01_38655</name>
</gene>